<dbReference type="OrthoDB" id="1245542at2"/>
<proteinExistence type="predicted"/>
<organism evidence="1 2">
    <name type="scientific">Epilithonimonas hungarica</name>
    <dbReference type="NCBI Taxonomy" id="454006"/>
    <lineage>
        <taxon>Bacteria</taxon>
        <taxon>Pseudomonadati</taxon>
        <taxon>Bacteroidota</taxon>
        <taxon>Flavobacteriia</taxon>
        <taxon>Flavobacteriales</taxon>
        <taxon>Weeksellaceae</taxon>
        <taxon>Chryseobacterium group</taxon>
        <taxon>Epilithonimonas</taxon>
    </lineage>
</organism>
<evidence type="ECO:0000313" key="1">
    <source>
        <dbReference type="EMBL" id="SDG64310.1"/>
    </source>
</evidence>
<dbReference type="AlphaFoldDB" id="A0A1G7VZJ4"/>
<dbReference type="EMBL" id="FNBH01000006">
    <property type="protein sequence ID" value="SDG64310.1"/>
    <property type="molecule type" value="Genomic_DNA"/>
</dbReference>
<dbReference type="RefSeq" id="WP_089875182.1">
    <property type="nucleotide sequence ID" value="NZ_FNBH01000006.1"/>
</dbReference>
<accession>A0A1G7VZJ4</accession>
<evidence type="ECO:0000313" key="2">
    <source>
        <dbReference type="Proteomes" id="UP000199203"/>
    </source>
</evidence>
<sequence length="203" mass="24173">MSTFDQDLNKEHLLGQFLDEIYEKLNLNFTRVTDTEFQNKGVDLIFVHSGKEYYIDEKAQLDYLNNSLPTFTFELSYLKNGNWRKGWLFDHKKITDHYFLITDIRIKTQTIEEGFESCSITSVDTKKLRKYLENIGLDWDTLNDLDAQIRHSDQEKNIPLRNLKEKQEGCLYFSVQKDEKPLNLKLYLNWLIKIGVAKRIYPF</sequence>
<protein>
    <submittedName>
        <fullName evidence="1">Uncharacterized protein</fullName>
    </submittedName>
</protein>
<keyword evidence="2" id="KW-1185">Reference proteome</keyword>
<dbReference type="Proteomes" id="UP000199203">
    <property type="component" value="Unassembled WGS sequence"/>
</dbReference>
<name>A0A1G7VZJ4_9FLAO</name>
<gene>
    <name evidence="1" type="ORF">SAMN05421825_3743</name>
</gene>
<reference evidence="2" key="1">
    <citation type="submission" date="2016-10" db="EMBL/GenBank/DDBJ databases">
        <authorList>
            <person name="Varghese N."/>
            <person name="Submissions S."/>
        </authorList>
    </citation>
    <scope>NUCLEOTIDE SEQUENCE [LARGE SCALE GENOMIC DNA]</scope>
    <source>
        <strain evidence="2">DSM 19684</strain>
    </source>
</reference>